<evidence type="ECO:0000313" key="6">
    <source>
        <dbReference type="Proteomes" id="UP000516438"/>
    </source>
</evidence>
<gene>
    <name evidence="5" type="ORF">H0S70_01060</name>
</gene>
<evidence type="ECO:0000256" key="2">
    <source>
        <dbReference type="ARBA" id="ARBA00023125"/>
    </source>
</evidence>
<keyword evidence="6" id="KW-1185">Reference proteome</keyword>
<dbReference type="EMBL" id="CP060203">
    <property type="protein sequence ID" value="QNS41614.1"/>
    <property type="molecule type" value="Genomic_DNA"/>
</dbReference>
<dbReference type="AlphaFoldDB" id="A0A7H1DXA6"/>
<name>A0A7H1DXA6_9FLAO</name>
<organism evidence="5 6">
    <name type="scientific">Chryseobacterium manosquense</name>
    <dbReference type="NCBI Taxonomy" id="2754694"/>
    <lineage>
        <taxon>Bacteria</taxon>
        <taxon>Pseudomonadati</taxon>
        <taxon>Bacteroidota</taxon>
        <taxon>Flavobacteriia</taxon>
        <taxon>Flavobacteriales</taxon>
        <taxon>Weeksellaceae</taxon>
        <taxon>Chryseobacterium group</taxon>
        <taxon>Chryseobacterium</taxon>
    </lineage>
</organism>
<sequence length="261" mass="30776">MKVYQITDIIPKLTKPTEYYVGVFEDTPDPEIEWPHRHAFYSFVWFTQGNGMNVIDFDEYEILPNRIFTINPKQIHNWNYSIDSCGFFLLIEEPFAKHLNIDFSFPFVDIQKDDLKFIEEIFKRMLSKNNQQTAIPYLLSLLSNHQTFKKSNTITEFKKLVNENIDKNLTIEQYAEKLGITTENLNQTCKEETGFTPKQLQLDVKITEAKRLMLYSSLNTSEIAFQLGFEDNSYFSRIFKKKTDYSPAGFREKYLNKGQKS</sequence>
<keyword evidence="2" id="KW-0238">DNA-binding</keyword>
<dbReference type="Gene3D" id="1.10.10.60">
    <property type="entry name" value="Homeodomain-like"/>
    <property type="match status" value="1"/>
</dbReference>
<dbReference type="KEGG" id="cmaq:H0S70_01060"/>
<evidence type="ECO:0000313" key="5">
    <source>
        <dbReference type="EMBL" id="QNS41614.1"/>
    </source>
</evidence>
<evidence type="ECO:0000256" key="1">
    <source>
        <dbReference type="ARBA" id="ARBA00023015"/>
    </source>
</evidence>
<dbReference type="SUPFAM" id="SSF51215">
    <property type="entry name" value="Regulatory protein AraC"/>
    <property type="match status" value="1"/>
</dbReference>
<dbReference type="InterPro" id="IPR009057">
    <property type="entry name" value="Homeodomain-like_sf"/>
</dbReference>
<dbReference type="Pfam" id="PF02311">
    <property type="entry name" value="AraC_binding"/>
    <property type="match status" value="1"/>
</dbReference>
<feature type="domain" description="HTH araC/xylS-type" evidence="4">
    <location>
        <begin position="155"/>
        <end position="253"/>
    </location>
</feature>
<dbReference type="Pfam" id="PF12833">
    <property type="entry name" value="HTH_18"/>
    <property type="match status" value="1"/>
</dbReference>
<dbReference type="SUPFAM" id="SSF46689">
    <property type="entry name" value="Homeodomain-like"/>
    <property type="match status" value="1"/>
</dbReference>
<dbReference type="Proteomes" id="UP000516438">
    <property type="component" value="Chromosome"/>
</dbReference>
<dbReference type="GO" id="GO:0003700">
    <property type="term" value="F:DNA-binding transcription factor activity"/>
    <property type="evidence" value="ECO:0007669"/>
    <property type="project" value="InterPro"/>
</dbReference>
<evidence type="ECO:0000259" key="4">
    <source>
        <dbReference type="PROSITE" id="PS01124"/>
    </source>
</evidence>
<dbReference type="PANTHER" id="PTHR43280:SF32">
    <property type="entry name" value="TRANSCRIPTIONAL REGULATORY PROTEIN"/>
    <property type="match status" value="1"/>
</dbReference>
<evidence type="ECO:0000256" key="3">
    <source>
        <dbReference type="ARBA" id="ARBA00023163"/>
    </source>
</evidence>
<dbReference type="PROSITE" id="PS01124">
    <property type="entry name" value="HTH_ARAC_FAMILY_2"/>
    <property type="match status" value="1"/>
</dbReference>
<reference evidence="5 6" key="1">
    <citation type="submission" date="2020-07" db="EMBL/GenBank/DDBJ databases">
        <title>Complete genome and description of Chryseobacterium manosquense strain Marseille-Q2069 sp. nov.</title>
        <authorList>
            <person name="Boxberger M."/>
        </authorList>
    </citation>
    <scope>NUCLEOTIDE SEQUENCE [LARGE SCALE GENOMIC DNA]</scope>
    <source>
        <strain evidence="5 6">Marseille-Q2069</strain>
    </source>
</reference>
<dbReference type="InterPro" id="IPR003313">
    <property type="entry name" value="AraC-bd"/>
</dbReference>
<dbReference type="SMART" id="SM00342">
    <property type="entry name" value="HTH_ARAC"/>
    <property type="match status" value="1"/>
</dbReference>
<keyword evidence="1" id="KW-0805">Transcription regulation</keyword>
<dbReference type="InterPro" id="IPR037923">
    <property type="entry name" value="HTH-like"/>
</dbReference>
<protein>
    <submittedName>
        <fullName evidence="5">Helix-turn-helix transcriptional regulator</fullName>
    </submittedName>
</protein>
<dbReference type="GO" id="GO:0043565">
    <property type="term" value="F:sequence-specific DNA binding"/>
    <property type="evidence" value="ECO:0007669"/>
    <property type="project" value="InterPro"/>
</dbReference>
<dbReference type="InterPro" id="IPR020449">
    <property type="entry name" value="Tscrpt_reg_AraC-type_HTH"/>
</dbReference>
<dbReference type="PANTHER" id="PTHR43280">
    <property type="entry name" value="ARAC-FAMILY TRANSCRIPTIONAL REGULATOR"/>
    <property type="match status" value="1"/>
</dbReference>
<accession>A0A7H1DXA6</accession>
<proteinExistence type="predicted"/>
<keyword evidence="3" id="KW-0804">Transcription</keyword>
<dbReference type="InterPro" id="IPR018060">
    <property type="entry name" value="HTH_AraC"/>
</dbReference>
<dbReference type="RefSeq" id="WP_188321380.1">
    <property type="nucleotide sequence ID" value="NZ_CP060203.1"/>
</dbReference>
<dbReference type="PRINTS" id="PR00032">
    <property type="entry name" value="HTHARAC"/>
</dbReference>